<gene>
    <name evidence="1" type="ORF">H2198_002938</name>
</gene>
<protein>
    <submittedName>
        <fullName evidence="1">Uncharacterized protein</fullName>
    </submittedName>
</protein>
<evidence type="ECO:0000313" key="2">
    <source>
        <dbReference type="Proteomes" id="UP001172386"/>
    </source>
</evidence>
<keyword evidence="2" id="KW-1185">Reference proteome</keyword>
<dbReference type="Proteomes" id="UP001172386">
    <property type="component" value="Unassembled WGS sequence"/>
</dbReference>
<accession>A0ACC3ACR0</accession>
<reference evidence="1" key="1">
    <citation type="submission" date="2022-10" db="EMBL/GenBank/DDBJ databases">
        <title>Culturing micro-colonial fungi from biological soil crusts in the Mojave desert and describing Neophaeococcomyces mojavensis, and introducing the new genera and species Taxawa tesnikishii.</title>
        <authorList>
            <person name="Kurbessoian T."/>
            <person name="Stajich J.E."/>
        </authorList>
    </citation>
    <scope>NUCLEOTIDE SEQUENCE</scope>
    <source>
        <strain evidence="1">JES_112</strain>
    </source>
</reference>
<organism evidence="1 2">
    <name type="scientific">Neophaeococcomyces mojaviensis</name>
    <dbReference type="NCBI Taxonomy" id="3383035"/>
    <lineage>
        <taxon>Eukaryota</taxon>
        <taxon>Fungi</taxon>
        <taxon>Dikarya</taxon>
        <taxon>Ascomycota</taxon>
        <taxon>Pezizomycotina</taxon>
        <taxon>Eurotiomycetes</taxon>
        <taxon>Chaetothyriomycetidae</taxon>
        <taxon>Chaetothyriales</taxon>
        <taxon>Chaetothyriales incertae sedis</taxon>
        <taxon>Neophaeococcomyces</taxon>
    </lineage>
</organism>
<feature type="non-terminal residue" evidence="1">
    <location>
        <position position="1020"/>
    </location>
</feature>
<evidence type="ECO:0000313" key="1">
    <source>
        <dbReference type="EMBL" id="KAJ9659691.1"/>
    </source>
</evidence>
<dbReference type="EMBL" id="JAPDRQ010000037">
    <property type="protein sequence ID" value="KAJ9659691.1"/>
    <property type="molecule type" value="Genomic_DNA"/>
</dbReference>
<name>A0ACC3ACR0_9EURO</name>
<comment type="caution">
    <text evidence="1">The sequence shown here is derived from an EMBL/GenBank/DDBJ whole genome shotgun (WGS) entry which is preliminary data.</text>
</comment>
<sequence>MADAKQNGVLHLSEVQGEPWPEHIPVLWESFIECASRNPQAPALSSVYQLGEHYGLPNLPIDDDEYRSQPYLRWSYQEFTTAVARAAEGLRQRGLNEDSVIFTFVPNCAEFTVVLWASMCLGCTLIPIHPRTLRNKEEAKHIVTISTLKGLGSKYTVVAGDEEIAKNFLDLNLISNFDLVVLFTKDSNAQWQSFSDLMTSGLPVDHTSLTKDNAAASRWYMIVFTSGTTALPKGCQLNATDWALWCLNRMRSMPVTAEDCCLLTVPNNHAFYAVYELPFRTVGGHTIIPAPSFSPVATMKVILENNCTHLAMSPTMIHAIVQAMAQTHTKLPSLKNITSGGAKISAEFLASCLNDLGSAGVENIYGSTEGGVCASTGVTSKVEDILRDGDIAVGKVAIGASVKVCAIGSRDPLPCGVEGELHFSSRMMCKGYLETGLTDDFYEDAQGRLWFTTGDAAMINEEGLIFIVGRIKDMIIRGGVNISPAAIEFVLQKEPATKAFNIQIISALDKIAGEVPIAVSEKPLSLQEVDVVIKTVLDNMGPVFVPEEVLSLEAFGLTDFPKTTTTKHQKGKLRDIVRSYITQRESACPSGSHEHDELMEKVQNVWKRTIGHDVDLDTDVTEFADSITVMRVRDRINREVGSTLSLADMLSTRTVRDQITMLREIQDSVRVAQQPLKPVNSIYHVNGAGKSAGLTHADIIHLKNAPHLFDSTRTFIESQIGKYDLLWDDVDSVFPASDFVQVLSQADILNESWSWKFCFLANAGVSKQQMRQAVEKFLSNNLALASFLFWNRTAFGSDTGLHVIPNASDRLFNAIISDLGSVATKEEFGKLGLKPYEYEHAILPGPFIKCLLLDVQDVDRAGCIMVMHHVPMDATYMHNIFEDLDRALSFSKPLETHMPWKIWADSYYSLRNSHEAQVAVSWHVNRLNNLLECKQGVFPPLPKVPTRIQPTDDNGYHTSFEATGMTNLRRKHPRLAAPTIMKAAWSLMNLNRTGHTHAVFTNLQADRRKFPFIPPALEAL</sequence>
<proteinExistence type="predicted"/>